<keyword evidence="4 14" id="KW-0575">Peroxidase</keyword>
<evidence type="ECO:0000256" key="8">
    <source>
        <dbReference type="ARBA" id="ARBA00023284"/>
    </source>
</evidence>
<name>A0A7W9BEP5_9SPHN</name>
<evidence type="ECO:0000313" key="15">
    <source>
        <dbReference type="Proteomes" id="UP000546200"/>
    </source>
</evidence>
<dbReference type="InterPro" id="IPR036249">
    <property type="entry name" value="Thioredoxin-like_sf"/>
</dbReference>
<dbReference type="PANTHER" id="PTHR42801:SF4">
    <property type="entry name" value="AHPC_TSA FAMILY PROTEIN"/>
    <property type="match status" value="1"/>
</dbReference>
<dbReference type="EC" id="1.11.1.24" evidence="3"/>
<comment type="function">
    <text evidence="1">Thiol-specific peroxidase that catalyzes the reduction of hydrogen peroxide and organic hydroperoxides to water and alcohols, respectively. Plays a role in cell protection against oxidative stress by detoxifying peroxides and as sensor of hydrogen peroxide-mediated signaling events.</text>
</comment>
<dbReference type="AlphaFoldDB" id="A0A7W9BEP5"/>
<dbReference type="Pfam" id="PF00578">
    <property type="entry name" value="AhpC-TSA"/>
    <property type="match status" value="1"/>
</dbReference>
<keyword evidence="15" id="KW-1185">Reference proteome</keyword>
<proteinExistence type="inferred from homology"/>
<dbReference type="FunFam" id="3.40.30.10:FF:000007">
    <property type="entry name" value="Thioredoxin-dependent thiol peroxidase"/>
    <property type="match status" value="1"/>
</dbReference>
<dbReference type="GO" id="GO:0008379">
    <property type="term" value="F:thioredoxin peroxidase activity"/>
    <property type="evidence" value="ECO:0007669"/>
    <property type="project" value="TreeGrafter"/>
</dbReference>
<evidence type="ECO:0000256" key="4">
    <source>
        <dbReference type="ARBA" id="ARBA00022559"/>
    </source>
</evidence>
<dbReference type="InterPro" id="IPR000866">
    <property type="entry name" value="AhpC/TSA"/>
</dbReference>
<dbReference type="SUPFAM" id="SSF52833">
    <property type="entry name" value="Thioredoxin-like"/>
    <property type="match status" value="1"/>
</dbReference>
<gene>
    <name evidence="14" type="ORF">FHS94_002658</name>
</gene>
<keyword evidence="8" id="KW-0676">Redox-active center</keyword>
<evidence type="ECO:0000256" key="12">
    <source>
        <dbReference type="ARBA" id="ARBA00049091"/>
    </source>
</evidence>
<dbReference type="GO" id="GO:0045454">
    <property type="term" value="P:cell redox homeostasis"/>
    <property type="evidence" value="ECO:0007669"/>
    <property type="project" value="TreeGrafter"/>
</dbReference>
<evidence type="ECO:0000256" key="11">
    <source>
        <dbReference type="ARBA" id="ARBA00042639"/>
    </source>
</evidence>
<comment type="subunit">
    <text evidence="2">Monomer.</text>
</comment>
<evidence type="ECO:0000256" key="6">
    <source>
        <dbReference type="ARBA" id="ARBA00023002"/>
    </source>
</evidence>
<evidence type="ECO:0000313" key="14">
    <source>
        <dbReference type="EMBL" id="MBB5715803.1"/>
    </source>
</evidence>
<comment type="catalytic activity">
    <reaction evidence="12">
        <text>a hydroperoxide + [thioredoxin]-dithiol = an alcohol + [thioredoxin]-disulfide + H2O</text>
        <dbReference type="Rhea" id="RHEA:62620"/>
        <dbReference type="Rhea" id="RHEA-COMP:10698"/>
        <dbReference type="Rhea" id="RHEA-COMP:10700"/>
        <dbReference type="ChEBI" id="CHEBI:15377"/>
        <dbReference type="ChEBI" id="CHEBI:29950"/>
        <dbReference type="ChEBI" id="CHEBI:30879"/>
        <dbReference type="ChEBI" id="CHEBI:35924"/>
        <dbReference type="ChEBI" id="CHEBI:50058"/>
        <dbReference type="EC" id="1.11.1.24"/>
    </reaction>
</comment>
<dbReference type="InterPro" id="IPR013766">
    <property type="entry name" value="Thioredoxin_domain"/>
</dbReference>
<evidence type="ECO:0000256" key="1">
    <source>
        <dbReference type="ARBA" id="ARBA00003330"/>
    </source>
</evidence>
<comment type="similarity">
    <text evidence="10">Belongs to the peroxiredoxin family. BCP/PrxQ subfamily.</text>
</comment>
<evidence type="ECO:0000259" key="13">
    <source>
        <dbReference type="PROSITE" id="PS51352"/>
    </source>
</evidence>
<dbReference type="Proteomes" id="UP000546200">
    <property type="component" value="Unassembled WGS sequence"/>
</dbReference>
<comment type="caution">
    <text evidence="14">The sequence shown here is derived from an EMBL/GenBank/DDBJ whole genome shotgun (WGS) entry which is preliminary data.</text>
</comment>
<keyword evidence="6 14" id="KW-0560">Oxidoreductase</keyword>
<evidence type="ECO:0000256" key="7">
    <source>
        <dbReference type="ARBA" id="ARBA00023157"/>
    </source>
</evidence>
<protein>
    <recommendedName>
        <fullName evidence="3">thioredoxin-dependent peroxiredoxin</fullName>
        <ecNumber evidence="3">1.11.1.24</ecNumber>
    </recommendedName>
    <alternativeName>
        <fullName evidence="9">Thioredoxin peroxidase</fullName>
    </alternativeName>
    <alternativeName>
        <fullName evidence="11">Thioredoxin-dependent peroxiredoxin Bcp</fullName>
    </alternativeName>
</protein>
<keyword evidence="7" id="KW-1015">Disulfide bond</keyword>
<dbReference type="PROSITE" id="PS51352">
    <property type="entry name" value="THIOREDOXIN_2"/>
    <property type="match status" value="1"/>
</dbReference>
<evidence type="ECO:0000256" key="3">
    <source>
        <dbReference type="ARBA" id="ARBA00013017"/>
    </source>
</evidence>
<keyword evidence="5" id="KW-0049">Antioxidant</keyword>
<sequence>MSMETGAALPAGSVTLADGTTVALSDLPLPAVIYFYPKDDTSGCTREAQDFTVLGDDFAAAGASVIGVSKDSPASHAKFAAKQALTVTLGSDEDGSVCDAFGVWGEKQMYGRTYLGMERATFLFDVNGRLAKVWRKVKVPGHAQQVLDAVRAL</sequence>
<dbReference type="PANTHER" id="PTHR42801">
    <property type="entry name" value="THIOREDOXIN-DEPENDENT PEROXIDE REDUCTASE"/>
    <property type="match status" value="1"/>
</dbReference>
<accession>A0A7W9BEP5</accession>
<dbReference type="InterPro" id="IPR050924">
    <property type="entry name" value="Peroxiredoxin_BCP/PrxQ"/>
</dbReference>
<evidence type="ECO:0000256" key="10">
    <source>
        <dbReference type="ARBA" id="ARBA00038489"/>
    </source>
</evidence>
<feature type="domain" description="Thioredoxin" evidence="13">
    <location>
        <begin position="3"/>
        <end position="153"/>
    </location>
</feature>
<evidence type="ECO:0000256" key="9">
    <source>
        <dbReference type="ARBA" id="ARBA00032824"/>
    </source>
</evidence>
<dbReference type="Gene3D" id="3.40.30.10">
    <property type="entry name" value="Glutaredoxin"/>
    <property type="match status" value="1"/>
</dbReference>
<dbReference type="CDD" id="cd03017">
    <property type="entry name" value="PRX_BCP"/>
    <property type="match status" value="1"/>
</dbReference>
<reference evidence="14 15" key="1">
    <citation type="submission" date="2020-08" db="EMBL/GenBank/DDBJ databases">
        <title>Genomic Encyclopedia of Type Strains, Phase IV (KMG-IV): sequencing the most valuable type-strain genomes for metagenomic binning, comparative biology and taxonomic classification.</title>
        <authorList>
            <person name="Goeker M."/>
        </authorList>
    </citation>
    <scope>NUCLEOTIDE SEQUENCE [LARGE SCALE GENOMIC DNA]</scope>
    <source>
        <strain evidence="14 15">DSM 100044</strain>
    </source>
</reference>
<evidence type="ECO:0000256" key="2">
    <source>
        <dbReference type="ARBA" id="ARBA00011245"/>
    </source>
</evidence>
<dbReference type="GO" id="GO:0005737">
    <property type="term" value="C:cytoplasm"/>
    <property type="evidence" value="ECO:0007669"/>
    <property type="project" value="TreeGrafter"/>
</dbReference>
<dbReference type="GO" id="GO:0034599">
    <property type="term" value="P:cellular response to oxidative stress"/>
    <property type="evidence" value="ECO:0007669"/>
    <property type="project" value="TreeGrafter"/>
</dbReference>
<organism evidence="14 15">
    <name type="scientific">Sphingomonas aerophila</name>
    <dbReference type="NCBI Taxonomy" id="1344948"/>
    <lineage>
        <taxon>Bacteria</taxon>
        <taxon>Pseudomonadati</taxon>
        <taxon>Pseudomonadota</taxon>
        <taxon>Alphaproteobacteria</taxon>
        <taxon>Sphingomonadales</taxon>
        <taxon>Sphingomonadaceae</taxon>
        <taxon>Sphingomonas</taxon>
    </lineage>
</organism>
<dbReference type="EMBL" id="JACIJK010000007">
    <property type="protein sequence ID" value="MBB5715803.1"/>
    <property type="molecule type" value="Genomic_DNA"/>
</dbReference>
<evidence type="ECO:0000256" key="5">
    <source>
        <dbReference type="ARBA" id="ARBA00022862"/>
    </source>
</evidence>